<accession>A0A0J1K4J1</accession>
<keyword evidence="1" id="KW-0378">Hydrolase</keyword>
<dbReference type="RefSeq" id="WP_047877480.1">
    <property type="nucleotide sequence ID" value="NZ_LDOT01000002.1"/>
</dbReference>
<dbReference type="PATRIC" id="fig|1195763.3.peg.238"/>
<dbReference type="Gene3D" id="3.40.50.2300">
    <property type="match status" value="1"/>
</dbReference>
<feature type="domain" description="Response regulatory" evidence="3">
    <location>
        <begin position="3"/>
        <end position="120"/>
    </location>
</feature>
<dbReference type="Pfam" id="PF07228">
    <property type="entry name" value="SpoIIE"/>
    <property type="match status" value="1"/>
</dbReference>
<evidence type="ECO:0000313" key="4">
    <source>
        <dbReference type="EMBL" id="KLV09317.1"/>
    </source>
</evidence>
<feature type="modified residue" description="4-aspartylphosphate" evidence="2">
    <location>
        <position position="53"/>
    </location>
</feature>
<evidence type="ECO:0000256" key="2">
    <source>
        <dbReference type="PROSITE-ProRule" id="PRU00169"/>
    </source>
</evidence>
<keyword evidence="2" id="KW-0597">Phosphoprotein</keyword>
<name>A0A0J1K4J1_9GAMM</name>
<dbReference type="OrthoDB" id="9811749at2"/>
<dbReference type="Pfam" id="PF00072">
    <property type="entry name" value="Response_reg"/>
    <property type="match status" value="1"/>
</dbReference>
<dbReference type="InterPro" id="IPR036457">
    <property type="entry name" value="PPM-type-like_dom_sf"/>
</dbReference>
<organism evidence="4 5">
    <name type="scientific">Photobacterium aquae</name>
    <dbReference type="NCBI Taxonomy" id="1195763"/>
    <lineage>
        <taxon>Bacteria</taxon>
        <taxon>Pseudomonadati</taxon>
        <taxon>Pseudomonadota</taxon>
        <taxon>Gammaproteobacteria</taxon>
        <taxon>Vibrionales</taxon>
        <taxon>Vibrionaceae</taxon>
        <taxon>Photobacterium</taxon>
    </lineage>
</organism>
<dbReference type="CDD" id="cd17574">
    <property type="entry name" value="REC_OmpR"/>
    <property type="match status" value="1"/>
</dbReference>
<dbReference type="Proteomes" id="UP000036097">
    <property type="component" value="Unassembled WGS sequence"/>
</dbReference>
<protein>
    <submittedName>
        <fullName evidence="4">Regulator</fullName>
    </submittedName>
</protein>
<dbReference type="SMART" id="SM00331">
    <property type="entry name" value="PP2C_SIG"/>
    <property type="match status" value="1"/>
</dbReference>
<sequence length="419" mass="47229">MKKILLVDDNRTMLLFMEKVLSKRGFIVTTAQNGMQALEILEASEDIQFVLSDWMMPEMDGVELCRRVKRADFGRYLFFVLLSGKDDQESIIHGINAGADDFVVKDTHVDELVARIEAGFRNLALHNEVTLKNTQLDEAYATIKKDLESAGELLKRLLPSDRKLNGVELSYVSIPSAQIGGDMLGYMQLDEDHVAFYLLDVAGHGVSSALMSFSVQQSINASNERGSIVKSATDTPPYYRLNEPHEVLHQLNQRYISTDENMLYFTMVYAVLNIKTGKMAFAVAGHPPLVWLHGIKGDAEFVGQDSFVVGAFDFVEYETSYLQLEPGDKLWLYSDGITEAEKGAQQFSEEGFRKAVMELNGQPTTLQTELLVNRVRDWQQAEQFEDDVSVLVVEWTGYLEGEQPCNTRLSTKVNAQFFK</sequence>
<comment type="caution">
    <text evidence="4">The sequence shown here is derived from an EMBL/GenBank/DDBJ whole genome shotgun (WGS) entry which is preliminary data.</text>
</comment>
<dbReference type="SMART" id="SM00448">
    <property type="entry name" value="REC"/>
    <property type="match status" value="1"/>
</dbReference>
<dbReference type="AlphaFoldDB" id="A0A0J1K4J1"/>
<reference evidence="4 5" key="1">
    <citation type="submission" date="2015-05" db="EMBL/GenBank/DDBJ databases">
        <title>Photobacterium galathea sp. nov.</title>
        <authorList>
            <person name="Machado H."/>
            <person name="Gram L."/>
        </authorList>
    </citation>
    <scope>NUCLEOTIDE SEQUENCE [LARGE SCALE GENOMIC DNA]</scope>
    <source>
        <strain evidence="4 5">CGMCC 1.12159</strain>
    </source>
</reference>
<dbReference type="InterPro" id="IPR001932">
    <property type="entry name" value="PPM-type_phosphatase-like_dom"/>
</dbReference>
<dbReference type="PANTHER" id="PTHR43156">
    <property type="entry name" value="STAGE II SPORULATION PROTEIN E-RELATED"/>
    <property type="match status" value="1"/>
</dbReference>
<evidence type="ECO:0000313" key="5">
    <source>
        <dbReference type="Proteomes" id="UP000036097"/>
    </source>
</evidence>
<dbReference type="GO" id="GO:0016791">
    <property type="term" value="F:phosphatase activity"/>
    <property type="evidence" value="ECO:0007669"/>
    <property type="project" value="TreeGrafter"/>
</dbReference>
<gene>
    <name evidence="4" type="ORF">ABT56_01070</name>
</gene>
<dbReference type="GO" id="GO:0000160">
    <property type="term" value="P:phosphorelay signal transduction system"/>
    <property type="evidence" value="ECO:0007669"/>
    <property type="project" value="InterPro"/>
</dbReference>
<dbReference type="InterPro" id="IPR001789">
    <property type="entry name" value="Sig_transdc_resp-reg_receiver"/>
</dbReference>
<dbReference type="STRING" id="1195763.ABT56_01070"/>
<dbReference type="InterPro" id="IPR011006">
    <property type="entry name" value="CheY-like_superfamily"/>
</dbReference>
<dbReference type="SUPFAM" id="SSF52172">
    <property type="entry name" value="CheY-like"/>
    <property type="match status" value="1"/>
</dbReference>
<dbReference type="Gene3D" id="3.60.40.10">
    <property type="entry name" value="PPM-type phosphatase domain"/>
    <property type="match status" value="1"/>
</dbReference>
<dbReference type="EMBL" id="LDOT01000002">
    <property type="protein sequence ID" value="KLV09317.1"/>
    <property type="molecule type" value="Genomic_DNA"/>
</dbReference>
<evidence type="ECO:0000256" key="1">
    <source>
        <dbReference type="ARBA" id="ARBA00022801"/>
    </source>
</evidence>
<dbReference type="InterPro" id="IPR052016">
    <property type="entry name" value="Bact_Sigma-Reg"/>
</dbReference>
<dbReference type="PANTHER" id="PTHR43156:SF2">
    <property type="entry name" value="STAGE II SPORULATION PROTEIN E"/>
    <property type="match status" value="1"/>
</dbReference>
<dbReference type="SUPFAM" id="SSF81606">
    <property type="entry name" value="PP2C-like"/>
    <property type="match status" value="1"/>
</dbReference>
<dbReference type="PROSITE" id="PS50110">
    <property type="entry name" value="RESPONSE_REGULATORY"/>
    <property type="match status" value="1"/>
</dbReference>
<keyword evidence="5" id="KW-1185">Reference proteome</keyword>
<proteinExistence type="predicted"/>
<evidence type="ECO:0000259" key="3">
    <source>
        <dbReference type="PROSITE" id="PS50110"/>
    </source>
</evidence>